<dbReference type="EMBL" id="JAGGJU010000003">
    <property type="protein sequence ID" value="MBP1850034.1"/>
    <property type="molecule type" value="Genomic_DNA"/>
</dbReference>
<evidence type="ECO:0000313" key="1">
    <source>
        <dbReference type="EMBL" id="MBP1850034.1"/>
    </source>
</evidence>
<keyword evidence="2" id="KW-1185">Reference proteome</keyword>
<sequence length="79" mass="8725">MPNFIDNDRAAARLKQAGRVLVIGCSGGGKSTLSRKIAARFGHEYQSLDRDVFWLPGWRKREMLQQRRSSSTSSGVSAG</sequence>
<proteinExistence type="predicted"/>
<comment type="caution">
    <text evidence="1">The sequence shown here is derived from an EMBL/GenBank/DDBJ whole genome shotgun (WGS) entry which is preliminary data.</text>
</comment>
<dbReference type="Proteomes" id="UP000759443">
    <property type="component" value="Unassembled WGS sequence"/>
</dbReference>
<reference evidence="1 2" key="1">
    <citation type="submission" date="2021-03" db="EMBL/GenBank/DDBJ databases">
        <title>Genomic Encyclopedia of Type Strains, Phase IV (KMG-IV): sequencing the most valuable type-strain genomes for metagenomic binning, comparative biology and taxonomic classification.</title>
        <authorList>
            <person name="Goeker M."/>
        </authorList>
    </citation>
    <scope>NUCLEOTIDE SEQUENCE [LARGE SCALE GENOMIC DNA]</scope>
    <source>
        <strain evidence="1 2">DSM 21600</strain>
    </source>
</reference>
<dbReference type="GO" id="GO:0016301">
    <property type="term" value="F:kinase activity"/>
    <property type="evidence" value="ECO:0007669"/>
    <property type="project" value="UniProtKB-KW"/>
</dbReference>
<name>A0ABS4DWG0_9HYPH</name>
<organism evidence="1 2">
    <name type="scientific">Rhizobium halophytocola</name>
    <dbReference type="NCBI Taxonomy" id="735519"/>
    <lineage>
        <taxon>Bacteria</taxon>
        <taxon>Pseudomonadati</taxon>
        <taxon>Pseudomonadota</taxon>
        <taxon>Alphaproteobacteria</taxon>
        <taxon>Hyphomicrobiales</taxon>
        <taxon>Rhizobiaceae</taxon>
        <taxon>Rhizobium/Agrobacterium group</taxon>
        <taxon>Rhizobium</taxon>
    </lineage>
</organism>
<accession>A0ABS4DWG0</accession>
<dbReference type="Gene3D" id="3.40.50.300">
    <property type="entry name" value="P-loop containing nucleotide triphosphate hydrolases"/>
    <property type="match status" value="1"/>
</dbReference>
<protein>
    <submittedName>
        <fullName evidence="1">Adenylate kinase family enzyme</fullName>
    </submittedName>
</protein>
<dbReference type="SUPFAM" id="SSF52540">
    <property type="entry name" value="P-loop containing nucleoside triphosphate hydrolases"/>
    <property type="match status" value="1"/>
</dbReference>
<keyword evidence="1" id="KW-0808">Transferase</keyword>
<gene>
    <name evidence="1" type="ORF">J2Z17_001455</name>
</gene>
<keyword evidence="1" id="KW-0418">Kinase</keyword>
<dbReference type="InterPro" id="IPR027417">
    <property type="entry name" value="P-loop_NTPase"/>
</dbReference>
<evidence type="ECO:0000313" key="2">
    <source>
        <dbReference type="Proteomes" id="UP000759443"/>
    </source>
</evidence>